<evidence type="ECO:0000256" key="4">
    <source>
        <dbReference type="ARBA" id="ARBA00037519"/>
    </source>
</evidence>
<sequence length="509" mass="57532">MDPNPTKYPILSYVLCRLPSIGPLRHPPPSPSPHSDHDIERPQPSPPPLSTTDPLIERFPHLKEPTVIAAMSSAVAEIANTRSILRALGDRPDHETVDIAKSKIAEIESSESFSDQLEEIALSPESEQKEESEDQQKKAGVERDKMMYKAIIQLDEMHEAYQKLLRDAEDKLMRIYDSAVREKEKEVEDEEEVVDEEVVRVLKEGDTIQKVDLSGRKLRILPEAFGKIYKLVMLNLSSNQLQALPDSICGLEHLEELNLASNSLQSLPDSIGLLNKKLRILNVSANKLTALPDTICYCRSLVELDAGFNNLEYLPTNIGELFNLQKLSVQYNKIRSLPTSIGEMRSLQYLDIHFNELHGLPLTIGKLTNLITLNLSGNFSDLRELPETFGELMNLEELDLSNNQIHALPDSFGRLDKLKKLNLEQNPIVVPPAEVINDGIETVQIFMAKRWADRLMEEQQKKNRRDTQEENETGWLQRSVSKLGEVVSSVSEYLGSPKSPQDPLLDQQR</sequence>
<feature type="region of interest" description="Disordered" evidence="6">
    <location>
        <begin position="22"/>
        <end position="58"/>
    </location>
</feature>
<organism evidence="7 8">
    <name type="scientific">Carnegiea gigantea</name>
    <dbReference type="NCBI Taxonomy" id="171969"/>
    <lineage>
        <taxon>Eukaryota</taxon>
        <taxon>Viridiplantae</taxon>
        <taxon>Streptophyta</taxon>
        <taxon>Embryophyta</taxon>
        <taxon>Tracheophyta</taxon>
        <taxon>Spermatophyta</taxon>
        <taxon>Magnoliopsida</taxon>
        <taxon>eudicotyledons</taxon>
        <taxon>Gunneridae</taxon>
        <taxon>Pentapetalae</taxon>
        <taxon>Caryophyllales</taxon>
        <taxon>Cactineae</taxon>
        <taxon>Cactaceae</taxon>
        <taxon>Cactoideae</taxon>
        <taxon>Echinocereeae</taxon>
        <taxon>Carnegiea</taxon>
    </lineage>
</organism>
<feature type="compositionally biased region" description="Basic and acidic residues" evidence="6">
    <location>
        <begin position="126"/>
        <end position="140"/>
    </location>
</feature>
<dbReference type="InterPro" id="IPR001611">
    <property type="entry name" value="Leu-rich_rpt"/>
</dbReference>
<dbReference type="SMART" id="SM00364">
    <property type="entry name" value="LRR_BAC"/>
    <property type="match status" value="8"/>
</dbReference>
<keyword evidence="5" id="KW-0175">Coiled coil</keyword>
<dbReference type="SMART" id="SM00369">
    <property type="entry name" value="LRR_TYP"/>
    <property type="match status" value="7"/>
</dbReference>
<dbReference type="PANTHER" id="PTHR48051">
    <property type="match status" value="1"/>
</dbReference>
<dbReference type="FunFam" id="3.80.10.10:FF:000405">
    <property type="entry name" value="Plant intracellular Ras-group-related LRR protein 4"/>
    <property type="match status" value="1"/>
</dbReference>
<evidence type="ECO:0000313" key="7">
    <source>
        <dbReference type="EMBL" id="KAJ8449064.1"/>
    </source>
</evidence>
<dbReference type="Proteomes" id="UP001153076">
    <property type="component" value="Unassembled WGS sequence"/>
</dbReference>
<dbReference type="OrthoDB" id="1668230at2759"/>
<evidence type="ECO:0000313" key="8">
    <source>
        <dbReference type="Proteomes" id="UP001153076"/>
    </source>
</evidence>
<dbReference type="InterPro" id="IPR003591">
    <property type="entry name" value="Leu-rich_rpt_typical-subtyp"/>
</dbReference>
<evidence type="ECO:0000256" key="6">
    <source>
        <dbReference type="SAM" id="MobiDB-lite"/>
    </source>
</evidence>
<dbReference type="Gene3D" id="3.80.10.10">
    <property type="entry name" value="Ribonuclease Inhibitor"/>
    <property type="match status" value="2"/>
</dbReference>
<comment type="similarity">
    <text evidence="3">Belongs to the SHOC2 family.</text>
</comment>
<evidence type="ECO:0000256" key="3">
    <source>
        <dbReference type="ARBA" id="ARBA00023786"/>
    </source>
</evidence>
<keyword evidence="2" id="KW-0677">Repeat</keyword>
<feature type="coiled-coil region" evidence="5">
    <location>
        <begin position="151"/>
        <end position="200"/>
    </location>
</feature>
<feature type="region of interest" description="Disordered" evidence="6">
    <location>
        <begin position="110"/>
        <end position="140"/>
    </location>
</feature>
<accession>A0A9Q1KUB1</accession>
<dbReference type="EMBL" id="JAKOGI010000025">
    <property type="protein sequence ID" value="KAJ8449064.1"/>
    <property type="molecule type" value="Genomic_DNA"/>
</dbReference>
<dbReference type="AlphaFoldDB" id="A0A9Q1KUB1"/>
<dbReference type="SUPFAM" id="SSF52058">
    <property type="entry name" value="L domain-like"/>
    <property type="match status" value="1"/>
</dbReference>
<dbReference type="InterPro" id="IPR050216">
    <property type="entry name" value="LRR_domain-containing"/>
</dbReference>
<dbReference type="Pfam" id="PF13855">
    <property type="entry name" value="LRR_8"/>
    <property type="match status" value="3"/>
</dbReference>
<protein>
    <submittedName>
        <fullName evidence="7">Uncharacterized protein</fullName>
    </submittedName>
</protein>
<dbReference type="PANTHER" id="PTHR48051:SF54">
    <property type="entry name" value="LEUCINE-RICH REPEAT-CONTAINING PROTEIN"/>
    <property type="match status" value="1"/>
</dbReference>
<dbReference type="GO" id="GO:0005737">
    <property type="term" value="C:cytoplasm"/>
    <property type="evidence" value="ECO:0007669"/>
    <property type="project" value="TreeGrafter"/>
</dbReference>
<dbReference type="InterPro" id="IPR032675">
    <property type="entry name" value="LRR_dom_sf"/>
</dbReference>
<evidence type="ECO:0000256" key="1">
    <source>
        <dbReference type="ARBA" id="ARBA00022614"/>
    </source>
</evidence>
<comment type="function">
    <text evidence="4">Leucine-rich repeat protein that likely mediates protein interactions, possibly in the context of signal transduction.</text>
</comment>
<keyword evidence="1" id="KW-0433">Leucine-rich repeat</keyword>
<dbReference type="PROSITE" id="PS51450">
    <property type="entry name" value="LRR"/>
    <property type="match status" value="3"/>
</dbReference>
<dbReference type="PRINTS" id="PR00019">
    <property type="entry name" value="LEURICHRPT"/>
</dbReference>
<evidence type="ECO:0000256" key="5">
    <source>
        <dbReference type="SAM" id="Coils"/>
    </source>
</evidence>
<name>A0A9Q1KUB1_9CARY</name>
<evidence type="ECO:0000256" key="2">
    <source>
        <dbReference type="ARBA" id="ARBA00022737"/>
    </source>
</evidence>
<reference evidence="7" key="1">
    <citation type="submission" date="2022-04" db="EMBL/GenBank/DDBJ databases">
        <title>Carnegiea gigantea Genome sequencing and assembly v2.</title>
        <authorList>
            <person name="Copetti D."/>
            <person name="Sanderson M.J."/>
            <person name="Burquez A."/>
            <person name="Wojciechowski M.F."/>
        </authorList>
    </citation>
    <scope>NUCLEOTIDE SEQUENCE</scope>
    <source>
        <strain evidence="7">SGP5-SGP5p</strain>
        <tissue evidence="7">Aerial part</tissue>
    </source>
</reference>
<keyword evidence="8" id="KW-1185">Reference proteome</keyword>
<gene>
    <name evidence="7" type="ORF">Cgig2_004119</name>
</gene>
<comment type="caution">
    <text evidence="7">The sequence shown here is derived from an EMBL/GenBank/DDBJ whole genome shotgun (WGS) entry which is preliminary data.</text>
</comment>
<proteinExistence type="inferred from homology"/>